<dbReference type="InterPro" id="IPR041623">
    <property type="entry name" value="NOG1_N"/>
</dbReference>
<dbReference type="RefSeq" id="XP_024349935.1">
    <property type="nucleotide sequence ID" value="XM_024495659.1"/>
</dbReference>
<dbReference type="InterPro" id="IPR036390">
    <property type="entry name" value="WH_DNA-bd_sf"/>
</dbReference>
<keyword evidence="5" id="KW-0342">GTP-binding</keyword>
<evidence type="ECO:0000256" key="8">
    <source>
        <dbReference type="SAM" id="MobiDB-lite"/>
    </source>
</evidence>
<evidence type="ECO:0000313" key="11">
    <source>
        <dbReference type="EMBL" id="EUB58739.1"/>
    </source>
</evidence>
<sequence>MSGYNFKSITVVPSSKEFIDIVLSKTQRKTPTVIHKQYPMPRIRNFYMRKVKTCQQFFHDKLNAIVTEFPMVESIHPFYADLINVLYSKDHYKLALGQINTAKNIIDGIARDQVKMLKYGESLYQCKTLKRTALGRMCTVIKRQANNLKFLEDTRQHLSRLPSINPDTRTLIVCGFPNVGKSSFINKITRADVDVQPFPFTTKSLFLGHTDYKNLRWQVIDTPGVLDRPLDEHNTIEMVAITALAHLQAAVIYLMDLSEQCGYSVEQQVSLFKSLSPLFSNKPLLVVANKSDVKNLASLSDEDRELVTAMCRLPGEEETGQEKPLFMEMSTLLGDGVMEVRARACDDLLTRRVEAKLRAGAASLREGSIANRLYIARPKGASCNLFKCSISRLISFKLSTPILADRPPNIPETVLEKRRLKRAAEETTAMEIDGDASAQPPTAKRPMTMRDRELAEGDDFYLNLRDHWLLKNPHERNDIIPEIVDGHNIADFFDPDIEARLNELEEQEKAMEEAGVYDEEEDPDDADPDMQKLRITAKKIREARALRILESQARKNKEKGRISRAEKGVSAKQMKKELGKLGLPVDVSREVEQSRERRQAAAKRRAASLSVARSEAAHAAAVERSSKPRARSGVRDDAAYAAAVRRARVDVARRVGAKSRKGEADRHIPNLRPKHLFSGKRSIGKTQRLERSPRGAVETSPLLECYEEPSAIQFEKQATFNRIGSIGHAERINYEEKLVESTVDRGNPTDRLVCARLCFSCHRNKLSPGHEVLFVAPIAGSPLFGILYSVQTNVPAERSSRFTMGTISLGIQPARNGDRQIAFFDRLSMRQKHLQAIASLAVPANRFFSSQPFHTRTHTDTFVEFGRLRDSPPLPLEQTVLSHPNSGNSYNGCNPPDDAAVAESIAPPPLPSPPPRDMHHEPSEVLARRLRHNWLLHGNEFKAARGGLDGDCEDDGSLTNLSWLQNISVKKLAAPLSPLSPPSSPTWDLHHTQPNHHNTLELYRQHCLNYGLGLHQSPLSSRSMYRQTLSTGRIQQRDTNRNIRPLFKRRGTLLKRFKNSIPALQILKSLPASSTVYTTSNNTCQQQQQQLHTLWAVEPMTLLTDTSLTSSLPTIEDVAPEERVAFRANQMLQPPFTHTALICMSMQAMGKNKITLDEIYSWVAENFAFYRDSEPTWKLALRQTLMRNAIFQRVPRRKEEPGGWGDMWRLHPDIRSKLRDLSYQDASPQTLAKSSIIAPKLIIQSIIKTEEEDVPPSSASQRADNEEPHPRQRENQEDESRLLVKDLKLEIENEEEPRLENDWWSRDLSENVDRLMGDLEGSNPDLYMSLDSPTAYSVDNPNTPTDDQPWVDDRLNLEELDNILGLK</sequence>
<dbReference type="Gene3D" id="1.10.10.10">
    <property type="entry name" value="Winged helix-like DNA-binding domain superfamily/Winged helix DNA-binding domain"/>
    <property type="match status" value="1"/>
</dbReference>
<gene>
    <name evidence="11" type="ORF">EGR_06410</name>
</gene>
<evidence type="ECO:0000256" key="4">
    <source>
        <dbReference type="ARBA" id="ARBA00023125"/>
    </source>
</evidence>
<evidence type="ECO:0000256" key="6">
    <source>
        <dbReference type="ARBA" id="ARBA00023242"/>
    </source>
</evidence>
<keyword evidence="6 7" id="KW-0539">Nucleus</keyword>
<evidence type="ECO:0000259" key="10">
    <source>
        <dbReference type="PROSITE" id="PS51710"/>
    </source>
</evidence>
<dbReference type="Pfam" id="PF17835">
    <property type="entry name" value="NOG1_N"/>
    <property type="match status" value="1"/>
</dbReference>
<dbReference type="Pfam" id="PF00250">
    <property type="entry name" value="Forkhead"/>
    <property type="match status" value="1"/>
</dbReference>
<dbReference type="PRINTS" id="PR00053">
    <property type="entry name" value="FORKHEAD"/>
</dbReference>
<dbReference type="PROSITE" id="PS50039">
    <property type="entry name" value="FORK_HEAD_3"/>
    <property type="match status" value="1"/>
</dbReference>
<dbReference type="InterPro" id="IPR001766">
    <property type="entry name" value="Fork_head_dom"/>
</dbReference>
<dbReference type="Pfam" id="PF08155">
    <property type="entry name" value="NOGCT"/>
    <property type="match status" value="1"/>
</dbReference>
<dbReference type="EMBL" id="APAU02000056">
    <property type="protein sequence ID" value="EUB58739.1"/>
    <property type="molecule type" value="Genomic_DNA"/>
</dbReference>
<feature type="DNA-binding region" description="Fork-head" evidence="7">
    <location>
        <begin position="1133"/>
        <end position="1213"/>
    </location>
</feature>
<dbReference type="SUPFAM" id="SSF46785">
    <property type="entry name" value="Winged helix' DNA-binding domain"/>
    <property type="match status" value="1"/>
</dbReference>
<keyword evidence="3" id="KW-0547">Nucleotide-binding</keyword>
<dbReference type="PANTHER" id="PTHR45759">
    <property type="entry name" value="NUCLEOLAR GTP-BINDING PROTEIN 1"/>
    <property type="match status" value="1"/>
</dbReference>
<feature type="compositionally biased region" description="Basic and acidic residues" evidence="8">
    <location>
        <begin position="588"/>
        <end position="599"/>
    </location>
</feature>
<keyword evidence="12" id="KW-1185">Reference proteome</keyword>
<feature type="region of interest" description="Disordered" evidence="8">
    <location>
        <begin position="552"/>
        <end position="576"/>
    </location>
</feature>
<dbReference type="CTD" id="36342125"/>
<dbReference type="GO" id="GO:0005730">
    <property type="term" value="C:nucleolus"/>
    <property type="evidence" value="ECO:0007669"/>
    <property type="project" value="UniProtKB-SubCell"/>
</dbReference>
<dbReference type="InterPro" id="IPR010674">
    <property type="entry name" value="NOG1_Rossman_fold_dom"/>
</dbReference>
<feature type="region of interest" description="Disordered" evidence="8">
    <location>
        <begin position="1250"/>
        <end position="1281"/>
    </location>
</feature>
<dbReference type="SUPFAM" id="SSF52540">
    <property type="entry name" value="P-loop containing nucleoside triphosphate hydrolases"/>
    <property type="match status" value="1"/>
</dbReference>
<keyword evidence="4 7" id="KW-0238">DNA-binding</keyword>
<feature type="domain" description="OBG-type G" evidence="10">
    <location>
        <begin position="169"/>
        <end position="349"/>
    </location>
</feature>
<dbReference type="InterPro" id="IPR031167">
    <property type="entry name" value="G_OBG"/>
</dbReference>
<dbReference type="Gene3D" id="1.20.120.1190">
    <property type="match status" value="1"/>
</dbReference>
<name>W6UYT2_ECHGR</name>
<feature type="compositionally biased region" description="Basic and acidic residues" evidence="8">
    <location>
        <begin position="1263"/>
        <end position="1281"/>
    </location>
</feature>
<feature type="region of interest" description="Disordered" evidence="8">
    <location>
        <begin position="588"/>
        <end position="634"/>
    </location>
</feature>
<evidence type="ECO:0000256" key="7">
    <source>
        <dbReference type="PROSITE-ProRule" id="PRU00089"/>
    </source>
</evidence>
<dbReference type="Gene3D" id="3.40.50.300">
    <property type="entry name" value="P-loop containing nucleotide triphosphate hydrolases"/>
    <property type="match status" value="1"/>
</dbReference>
<dbReference type="InterPro" id="IPR027417">
    <property type="entry name" value="P-loop_NTPase"/>
</dbReference>
<feature type="compositionally biased region" description="Pro residues" evidence="8">
    <location>
        <begin position="906"/>
        <end position="915"/>
    </location>
</feature>
<dbReference type="InterPro" id="IPR036388">
    <property type="entry name" value="WH-like_DNA-bd_sf"/>
</dbReference>
<organism evidence="11 12">
    <name type="scientific">Echinococcus granulosus</name>
    <name type="common">Hydatid tapeworm</name>
    <dbReference type="NCBI Taxonomy" id="6210"/>
    <lineage>
        <taxon>Eukaryota</taxon>
        <taxon>Metazoa</taxon>
        <taxon>Spiralia</taxon>
        <taxon>Lophotrochozoa</taxon>
        <taxon>Platyhelminthes</taxon>
        <taxon>Cestoda</taxon>
        <taxon>Eucestoda</taxon>
        <taxon>Cyclophyllidea</taxon>
        <taxon>Taeniidae</taxon>
        <taxon>Echinococcus</taxon>
        <taxon>Echinococcus granulosus group</taxon>
    </lineage>
</organism>
<evidence type="ECO:0000256" key="1">
    <source>
        <dbReference type="ARBA" id="ARBA00004604"/>
    </source>
</evidence>
<evidence type="ECO:0000259" key="9">
    <source>
        <dbReference type="PROSITE" id="PS50039"/>
    </source>
</evidence>
<proteinExistence type="predicted"/>
<feature type="domain" description="Fork-head" evidence="9">
    <location>
        <begin position="1133"/>
        <end position="1213"/>
    </location>
</feature>
<dbReference type="PRINTS" id="PR00326">
    <property type="entry name" value="GTP1OBG"/>
</dbReference>
<dbReference type="InterPro" id="IPR006073">
    <property type="entry name" value="GTP-bd"/>
</dbReference>
<dbReference type="Pfam" id="PF06858">
    <property type="entry name" value="NOG1"/>
    <property type="match status" value="1"/>
</dbReference>
<accession>W6UYT2</accession>
<keyword evidence="2" id="KW-0690">Ribosome biogenesis</keyword>
<feature type="region of interest" description="Disordered" evidence="8">
    <location>
        <begin position="886"/>
        <end position="921"/>
    </location>
</feature>
<dbReference type="STRING" id="6210.W6UYT2"/>
<dbReference type="PROSITE" id="PS51710">
    <property type="entry name" value="G_OBG"/>
    <property type="match status" value="1"/>
</dbReference>
<dbReference type="KEGG" id="egl:EGR_06410"/>
<evidence type="ECO:0000256" key="5">
    <source>
        <dbReference type="ARBA" id="ARBA00023134"/>
    </source>
</evidence>
<dbReference type="GO" id="GO:0043565">
    <property type="term" value="F:sequence-specific DNA binding"/>
    <property type="evidence" value="ECO:0007669"/>
    <property type="project" value="InterPro"/>
</dbReference>
<protein>
    <submittedName>
        <fullName evidence="11">Nucleolar GTP-binding protein</fullName>
    </submittedName>
</protein>
<feature type="compositionally biased region" description="Low complexity" evidence="8">
    <location>
        <begin position="607"/>
        <end position="623"/>
    </location>
</feature>
<dbReference type="GeneID" id="36342125"/>
<evidence type="ECO:0000313" key="12">
    <source>
        <dbReference type="Proteomes" id="UP000019149"/>
    </source>
</evidence>
<comment type="subcellular location">
    <subcellularLocation>
        <location evidence="1">Nucleus</location>
        <location evidence="1">Nucleolus</location>
    </subcellularLocation>
</comment>
<dbReference type="GO" id="GO:0005525">
    <property type="term" value="F:GTP binding"/>
    <property type="evidence" value="ECO:0007669"/>
    <property type="project" value="UniProtKB-KW"/>
</dbReference>
<dbReference type="OrthoDB" id="415015at2759"/>
<comment type="caution">
    <text evidence="11">The sequence shown here is derived from an EMBL/GenBank/DDBJ whole genome shotgun (WGS) entry which is preliminary data.</text>
</comment>
<dbReference type="SMART" id="SM00339">
    <property type="entry name" value="FH"/>
    <property type="match status" value="1"/>
</dbReference>
<reference evidence="11 12" key="1">
    <citation type="journal article" date="2013" name="Nat. Genet.">
        <title>The genome of the hydatid tapeworm Echinococcus granulosus.</title>
        <authorList>
            <person name="Zheng H."/>
            <person name="Zhang W."/>
            <person name="Zhang L."/>
            <person name="Zhang Z."/>
            <person name="Li J."/>
            <person name="Lu G."/>
            <person name="Zhu Y."/>
            <person name="Wang Y."/>
            <person name="Huang Y."/>
            <person name="Liu J."/>
            <person name="Kang H."/>
            <person name="Chen J."/>
            <person name="Wang L."/>
            <person name="Chen A."/>
            <person name="Yu S."/>
            <person name="Gao Z."/>
            <person name="Jin L."/>
            <person name="Gu W."/>
            <person name="Wang Z."/>
            <person name="Zhao L."/>
            <person name="Shi B."/>
            <person name="Wen H."/>
            <person name="Lin R."/>
            <person name="Jones M.K."/>
            <person name="Brejova B."/>
            <person name="Vinar T."/>
            <person name="Zhao G."/>
            <person name="McManus D.P."/>
            <person name="Chen Z."/>
            <person name="Zhou Y."/>
            <person name="Wang S."/>
        </authorList>
    </citation>
    <scope>NUCLEOTIDE SEQUENCE [LARGE SCALE GENOMIC DNA]</scope>
</reference>
<dbReference type="InterPro" id="IPR012973">
    <property type="entry name" value="NOG_C"/>
</dbReference>
<dbReference type="GO" id="GO:0042254">
    <property type="term" value="P:ribosome biogenesis"/>
    <property type="evidence" value="ECO:0007669"/>
    <property type="project" value="UniProtKB-KW"/>
</dbReference>
<evidence type="ECO:0000256" key="2">
    <source>
        <dbReference type="ARBA" id="ARBA00022517"/>
    </source>
</evidence>
<dbReference type="Proteomes" id="UP000019149">
    <property type="component" value="Unassembled WGS sequence"/>
</dbReference>
<dbReference type="GO" id="GO:0003700">
    <property type="term" value="F:DNA-binding transcription factor activity"/>
    <property type="evidence" value="ECO:0007669"/>
    <property type="project" value="InterPro"/>
</dbReference>
<evidence type="ECO:0000256" key="3">
    <source>
        <dbReference type="ARBA" id="ARBA00022741"/>
    </source>
</evidence>
<dbReference type="CDD" id="cd01897">
    <property type="entry name" value="NOG"/>
    <property type="match status" value="1"/>
</dbReference>